<feature type="binding site" evidence="9">
    <location>
        <position position="214"/>
    </location>
    <ligand>
        <name>Mn(2+)</name>
        <dbReference type="ChEBI" id="CHEBI:29035"/>
    </ligand>
</feature>
<gene>
    <name evidence="10" type="primary">cas1b</name>
    <name evidence="9" type="synonym">cas1</name>
    <name evidence="10" type="ORF">HA285_00115</name>
</gene>
<dbReference type="InterPro" id="IPR042211">
    <property type="entry name" value="CRISPR-assoc_Cas1_N"/>
</dbReference>
<comment type="cofactor">
    <cofactor evidence="9">
        <name>Mg(2+)</name>
        <dbReference type="ChEBI" id="CHEBI:18420"/>
    </cofactor>
    <cofactor evidence="9">
        <name>Mn(2+)</name>
        <dbReference type="ChEBI" id="CHEBI:29035"/>
    </cofactor>
</comment>
<comment type="caution">
    <text evidence="10">The sequence shown here is derived from an EMBL/GenBank/DDBJ whole genome shotgun (WGS) entry which is preliminary data.</text>
</comment>
<feature type="binding site" evidence="9">
    <location>
        <position position="229"/>
    </location>
    <ligand>
        <name>Mn(2+)</name>
        <dbReference type="ChEBI" id="CHEBI:29035"/>
    </ligand>
</feature>
<proteinExistence type="inferred from homology"/>
<dbReference type="Pfam" id="PF01867">
    <property type="entry name" value="Cas_Cas1"/>
    <property type="match status" value="1"/>
</dbReference>
<dbReference type="GO" id="GO:0043571">
    <property type="term" value="P:maintenance of CRISPR repeat elements"/>
    <property type="evidence" value="ECO:0007669"/>
    <property type="project" value="UniProtKB-UniRule"/>
</dbReference>
<keyword evidence="5 9" id="KW-0460">Magnesium</keyword>
<dbReference type="GO" id="GO:0051607">
    <property type="term" value="P:defense response to virus"/>
    <property type="evidence" value="ECO:0007669"/>
    <property type="project" value="UniProtKB-UniRule"/>
</dbReference>
<dbReference type="Proteomes" id="UP000538031">
    <property type="component" value="Unassembled WGS sequence"/>
</dbReference>
<dbReference type="GO" id="GO:0046872">
    <property type="term" value="F:metal ion binding"/>
    <property type="evidence" value="ECO:0007669"/>
    <property type="project" value="UniProtKB-UniRule"/>
</dbReference>
<dbReference type="Gene3D" id="3.100.10.20">
    <property type="entry name" value="CRISPR-associated endonuclease Cas1, N-terminal domain"/>
    <property type="match status" value="1"/>
</dbReference>
<dbReference type="NCBIfam" id="TIGR03641">
    <property type="entry name" value="cas1_HMARI"/>
    <property type="match status" value="1"/>
</dbReference>
<reference evidence="11" key="1">
    <citation type="journal article" date="2020" name="bioRxiv">
        <title>A rank-normalized archaeal taxonomy based on genome phylogeny resolves widespread incomplete and uneven classifications.</title>
        <authorList>
            <person name="Rinke C."/>
            <person name="Chuvochina M."/>
            <person name="Mussig A.J."/>
            <person name="Chaumeil P.-A."/>
            <person name="Waite D.W."/>
            <person name="Whitman W.B."/>
            <person name="Parks D.H."/>
            <person name="Hugenholtz P."/>
        </authorList>
    </citation>
    <scope>NUCLEOTIDE SEQUENCE [LARGE SCALE GENOMIC DNA]</scope>
</reference>
<comment type="similarity">
    <text evidence="9">Belongs to the CRISPR-associated endonuclease Cas1 family.</text>
</comment>
<evidence type="ECO:0000256" key="7">
    <source>
        <dbReference type="ARBA" id="ARBA00023125"/>
    </source>
</evidence>
<dbReference type="EC" id="3.1.-.-" evidence="9"/>
<keyword evidence="3 9" id="KW-0255">Endonuclease</keyword>
<keyword evidence="4 9" id="KW-0378">Hydrolase</keyword>
<dbReference type="PANTHER" id="PTHR43219">
    <property type="entry name" value="CRISPR-ASSOCIATED ENDONUCLEASE CAS1"/>
    <property type="match status" value="1"/>
</dbReference>
<dbReference type="HAMAP" id="MF_01470">
    <property type="entry name" value="Cas1"/>
    <property type="match status" value="1"/>
</dbReference>
<keyword evidence="1 9" id="KW-0540">Nuclease</keyword>
<dbReference type="Gene3D" id="1.20.120.920">
    <property type="entry name" value="CRISPR-associated endonuclease Cas1, C-terminal domain"/>
    <property type="match status" value="1"/>
</dbReference>
<comment type="subunit">
    <text evidence="9">Homodimer, forms a heterotetramer with a Cas2 homodimer.</text>
</comment>
<dbReference type="AlphaFoldDB" id="A0A7J4MTE4"/>
<evidence type="ECO:0000256" key="4">
    <source>
        <dbReference type="ARBA" id="ARBA00022801"/>
    </source>
</evidence>
<organism evidence="10 11">
    <name type="scientific">Methanothermobacter thermautotrophicus</name>
    <name type="common">Methanobacterium thermoformicicum</name>
    <dbReference type="NCBI Taxonomy" id="145262"/>
    <lineage>
        <taxon>Archaea</taxon>
        <taxon>Methanobacteriati</taxon>
        <taxon>Methanobacteriota</taxon>
        <taxon>Methanomada group</taxon>
        <taxon>Methanobacteria</taxon>
        <taxon>Methanobacteriales</taxon>
        <taxon>Methanobacteriaceae</taxon>
        <taxon>Methanothermobacter</taxon>
    </lineage>
</organism>
<dbReference type="GO" id="GO:0016787">
    <property type="term" value="F:hydrolase activity"/>
    <property type="evidence" value="ECO:0007669"/>
    <property type="project" value="UniProtKB-KW"/>
</dbReference>
<dbReference type="InterPro" id="IPR042206">
    <property type="entry name" value="CRISPR-assoc_Cas1_C"/>
</dbReference>
<dbReference type="NCBIfam" id="TIGR00287">
    <property type="entry name" value="cas1"/>
    <property type="match status" value="1"/>
</dbReference>
<dbReference type="GO" id="GO:0003677">
    <property type="term" value="F:DNA binding"/>
    <property type="evidence" value="ECO:0007669"/>
    <property type="project" value="UniProtKB-KW"/>
</dbReference>
<evidence type="ECO:0000256" key="1">
    <source>
        <dbReference type="ARBA" id="ARBA00022722"/>
    </source>
</evidence>
<name>A0A7J4MTE4_METTF</name>
<keyword evidence="2 9" id="KW-0479">Metal-binding</keyword>
<dbReference type="CDD" id="cd09722">
    <property type="entry name" value="Cas1_I-B"/>
    <property type="match status" value="1"/>
</dbReference>
<feature type="binding site" evidence="9">
    <location>
        <position position="149"/>
    </location>
    <ligand>
        <name>Mn(2+)</name>
        <dbReference type="ChEBI" id="CHEBI:29035"/>
    </ligand>
</feature>
<evidence type="ECO:0000256" key="8">
    <source>
        <dbReference type="ARBA" id="ARBA00023211"/>
    </source>
</evidence>
<evidence type="ECO:0000256" key="9">
    <source>
        <dbReference type="HAMAP-Rule" id="MF_01470"/>
    </source>
</evidence>
<evidence type="ECO:0000313" key="10">
    <source>
        <dbReference type="EMBL" id="HIH64008.1"/>
    </source>
</evidence>
<keyword evidence="6 9" id="KW-0051">Antiviral defense</keyword>
<protein>
    <recommendedName>
        <fullName evidence="9">CRISPR-associated endonuclease Cas1</fullName>
        <ecNumber evidence="9">3.1.-.-</ecNumber>
    </recommendedName>
</protein>
<evidence type="ECO:0000313" key="11">
    <source>
        <dbReference type="Proteomes" id="UP000538031"/>
    </source>
</evidence>
<dbReference type="GO" id="GO:0004520">
    <property type="term" value="F:DNA endonuclease activity"/>
    <property type="evidence" value="ECO:0007669"/>
    <property type="project" value="InterPro"/>
</dbReference>
<dbReference type="InterPro" id="IPR002729">
    <property type="entry name" value="CRISPR-assoc_Cas1"/>
</dbReference>
<dbReference type="InterPro" id="IPR019858">
    <property type="entry name" value="CRISPR-assoc_Cas1_HMARI/TNEAP"/>
</dbReference>
<evidence type="ECO:0000256" key="5">
    <source>
        <dbReference type="ARBA" id="ARBA00022842"/>
    </source>
</evidence>
<keyword evidence="7 9" id="KW-0238">DNA-binding</keyword>
<comment type="function">
    <text evidence="9">CRISPR (clustered regularly interspaced short palindromic repeat), is an adaptive immune system that provides protection against mobile genetic elements (viruses, transposable elements and conjugative plasmids). CRISPR clusters contain spacers, sequences complementary to antecedent mobile elements, and target invading nucleic acids. CRISPR clusters are transcribed and processed into CRISPR RNA (crRNA). Acts as a dsDNA endonuclease. Involved in the integration of spacer DNA into the CRISPR cassette.</text>
</comment>
<evidence type="ECO:0000256" key="2">
    <source>
        <dbReference type="ARBA" id="ARBA00022723"/>
    </source>
</evidence>
<dbReference type="PANTHER" id="PTHR43219:SF2">
    <property type="entry name" value="CRISPR-ASSOCIATED ENDONUCLEASE CAS1"/>
    <property type="match status" value="1"/>
</dbReference>
<evidence type="ECO:0000256" key="3">
    <source>
        <dbReference type="ARBA" id="ARBA00022759"/>
    </source>
</evidence>
<dbReference type="EMBL" id="DUHT01000001">
    <property type="protein sequence ID" value="HIH64008.1"/>
    <property type="molecule type" value="Genomic_DNA"/>
</dbReference>
<keyword evidence="8 9" id="KW-0464">Manganese</keyword>
<accession>A0A7J4MTE4</accession>
<sequence>MTRRNYYLTTDGLLKRKENTVYFLNKDSKRPLPINKIYSIYAYGALSISSQVLNLLSREGIPVHFFNRYGFYTGSFYPRETLLSGDIIIKQAEHVLDHERRMELAKSFVSGAALNMKRVLGYYGLENGISNTLGDLESSGSITEVMNVEARIRSDYYRAIDGILPEGFRIERRTRRPPENMTNAMISFGNSLLYSTVITELYNTQLNPTISYLHEPFERRYSLALDLSEIFKPTIIDRMIISLIKKRAIKVDDFEHGMNQCLLNDSGKRKFLAEYDRRLGKTVKHRELGRKVSYRRLIRLEAYKLIKHLIGQKRYEPFVMWW</sequence>
<evidence type="ECO:0000256" key="6">
    <source>
        <dbReference type="ARBA" id="ARBA00023118"/>
    </source>
</evidence>